<dbReference type="PANTHER" id="PTHR14239">
    <property type="entry name" value="DUDULIN-RELATED"/>
    <property type="match status" value="1"/>
</dbReference>
<name>A0A6L6XSE2_9ACTN</name>
<dbReference type="Pfam" id="PF03807">
    <property type="entry name" value="F420_oxidored"/>
    <property type="match status" value="1"/>
</dbReference>
<dbReference type="InterPro" id="IPR051267">
    <property type="entry name" value="STEAP_metalloreductase"/>
</dbReference>
<dbReference type="RefSeq" id="WP_157343320.1">
    <property type="nucleotide sequence ID" value="NZ_WSEK01000004.1"/>
</dbReference>
<organism evidence="3 4">
    <name type="scientific">Nocardioides agri</name>
    <dbReference type="NCBI Taxonomy" id="2682843"/>
    <lineage>
        <taxon>Bacteria</taxon>
        <taxon>Bacillati</taxon>
        <taxon>Actinomycetota</taxon>
        <taxon>Actinomycetes</taxon>
        <taxon>Propionibacteriales</taxon>
        <taxon>Nocardioidaceae</taxon>
        <taxon>Nocardioides</taxon>
    </lineage>
</organism>
<keyword evidence="4" id="KW-1185">Reference proteome</keyword>
<gene>
    <name evidence="3" type="ORF">GON03_14085</name>
</gene>
<dbReference type="Gene3D" id="3.40.50.720">
    <property type="entry name" value="NAD(P)-binding Rossmann-like Domain"/>
    <property type="match status" value="1"/>
</dbReference>
<feature type="domain" description="Pyrroline-5-carboxylate reductase catalytic N-terminal" evidence="2">
    <location>
        <begin position="2"/>
        <end position="93"/>
    </location>
</feature>
<evidence type="ECO:0000313" key="4">
    <source>
        <dbReference type="Proteomes" id="UP000473525"/>
    </source>
</evidence>
<reference evidence="3 4" key="1">
    <citation type="submission" date="2019-12" db="EMBL/GenBank/DDBJ databases">
        <authorList>
            <person name="Huq M.A."/>
        </authorList>
    </citation>
    <scope>NUCLEOTIDE SEQUENCE [LARGE SCALE GENOMIC DNA]</scope>
    <source>
        <strain evidence="3 4">MAH-18</strain>
    </source>
</reference>
<dbReference type="SUPFAM" id="SSF51735">
    <property type="entry name" value="NAD(P)-binding Rossmann-fold domains"/>
    <property type="match status" value="1"/>
</dbReference>
<evidence type="ECO:0000313" key="3">
    <source>
        <dbReference type="EMBL" id="MVQ50311.1"/>
    </source>
</evidence>
<sequence length="211" mass="22071">MRIGTLGSGLMTAALVPHWIAAGHEVLVGGRDTAHAQELGKRLEVEHGSLADAADFGEVVLLAIRSEGLADCMEQAGAARGTLSGSVIIDCGNAVHLGDFSQVRWDGRSLAEQAEFLAQGGRVVKAFNTCHYEVWAAARTYGGSPLRVPYCGSEPAKETVRELITQVGTDPLDVGDLSQARHLEALGILMIRALVGGAPALSAFNLVTADA</sequence>
<evidence type="ECO:0000256" key="1">
    <source>
        <dbReference type="ARBA" id="ARBA00023002"/>
    </source>
</evidence>
<evidence type="ECO:0000259" key="2">
    <source>
        <dbReference type="Pfam" id="PF03807"/>
    </source>
</evidence>
<dbReference type="EMBL" id="WSEK01000004">
    <property type="protein sequence ID" value="MVQ50311.1"/>
    <property type="molecule type" value="Genomic_DNA"/>
</dbReference>
<dbReference type="Proteomes" id="UP000473525">
    <property type="component" value="Unassembled WGS sequence"/>
</dbReference>
<keyword evidence="1" id="KW-0560">Oxidoreductase</keyword>
<dbReference type="InterPro" id="IPR028939">
    <property type="entry name" value="P5C_Rdtase_cat_N"/>
</dbReference>
<accession>A0A6L6XSE2</accession>
<comment type="caution">
    <text evidence="3">The sequence shown here is derived from an EMBL/GenBank/DDBJ whole genome shotgun (WGS) entry which is preliminary data.</text>
</comment>
<dbReference type="GO" id="GO:0016491">
    <property type="term" value="F:oxidoreductase activity"/>
    <property type="evidence" value="ECO:0007669"/>
    <property type="project" value="UniProtKB-KW"/>
</dbReference>
<protein>
    <submittedName>
        <fullName evidence="3">NADP oxidoreductase</fullName>
    </submittedName>
</protein>
<proteinExistence type="predicted"/>
<dbReference type="AlphaFoldDB" id="A0A6L6XSE2"/>
<dbReference type="InterPro" id="IPR036291">
    <property type="entry name" value="NAD(P)-bd_dom_sf"/>
</dbReference>